<reference evidence="1" key="1">
    <citation type="submission" date="2015-02" db="EMBL/GenBank/DDBJ databases">
        <title>A transcriptome of Wollemia nobilis - a relic of Gondwana.</title>
        <authorList>
            <person name="Chia J.Y."/>
            <person name="Leong Y.S."/>
            <person name="Abdul Karim S."/>
            <person name="Wan Azmi N."/>
            <person name="Hercus R."/>
            <person name="Croft L."/>
        </authorList>
    </citation>
    <scope>NUCLEOTIDE SEQUENCE</scope>
    <source>
        <strain evidence="1">MaeBrown</strain>
        <tissue evidence="1">Leaf</tissue>
    </source>
</reference>
<sequence>MNLFEAVFPSSGSYYKPYCRQNLDLGRLKLLNSRGGIGKSRKMQGVLVVGKASVNPGISTASCRLGISGNGIDGKVQVSYGLNSSALCKGSLNQVCPSIFFPSHRAKPSIGAISNTRKRNVCARAHGSQDKTSGRIAPLELESPTGQFLSQILRSHPHLLPAAIDQQLERLAADRDAAAQQDLPSTSSTELVLYRRIAELKAEERRKALEEIIYALIVQKFMDPGISLITSISVPADLSGKVDTWPNQDRQLEAVHSPEALEMIREHMGLVLVNRKEVSDSTTVGQISKLRLGQVYAASVVYGYFLRRVDQRFQLEKSMKMLPFDLNKEIDAEELNNTHPELGGSNQDNSASQGAAAAAAAVAAMAGAAAPVGSDFNHIVFGQVGTKPSKLRAYVMSFDPETLKRYATMRSKEGVNIIEKHAEALFGRPEIQITHDGSMAVAKDDIIRISYIGLTSLVLEALTFGSFLWDVESYVDSSYHFVKK</sequence>
<dbReference type="InterPro" id="IPR008479">
    <property type="entry name" value="DUF760"/>
</dbReference>
<dbReference type="EMBL" id="GCHU01004064">
    <property type="protein sequence ID" value="JAG89075.1"/>
    <property type="molecule type" value="Transcribed_RNA"/>
</dbReference>
<evidence type="ECO:0000313" key="1">
    <source>
        <dbReference type="EMBL" id="JAG89075.1"/>
    </source>
</evidence>
<dbReference type="AlphaFoldDB" id="A0A0C9QWJ9"/>
<proteinExistence type="predicted"/>
<dbReference type="InterPro" id="IPR038925">
    <property type="entry name" value="At3g17800-like"/>
</dbReference>
<name>A0A0C9QWJ9_9CONI</name>
<dbReference type="PANTHER" id="PTHR31808">
    <property type="entry name" value="EXPRESSED PROTEIN"/>
    <property type="match status" value="1"/>
</dbReference>
<protein>
    <submittedName>
        <fullName evidence="1">TSA: Wollemia nobilis Ref_Wollemi_Transcript_4094_2138 transcribed RNA sequence</fullName>
    </submittedName>
</protein>
<dbReference type="PANTHER" id="PTHR31808:SF4">
    <property type="entry name" value="LIGASE, PUTATIVE (DUF760)-RELATED"/>
    <property type="match status" value="1"/>
</dbReference>
<organism evidence="1">
    <name type="scientific">Wollemia nobilis</name>
    <dbReference type="NCBI Taxonomy" id="56998"/>
    <lineage>
        <taxon>Eukaryota</taxon>
        <taxon>Viridiplantae</taxon>
        <taxon>Streptophyta</taxon>
        <taxon>Embryophyta</taxon>
        <taxon>Tracheophyta</taxon>
        <taxon>Spermatophyta</taxon>
        <taxon>Pinopsida</taxon>
        <taxon>Pinidae</taxon>
        <taxon>Conifers II</taxon>
        <taxon>Araucariales</taxon>
        <taxon>Araucariaceae</taxon>
        <taxon>Wollemia</taxon>
    </lineage>
</organism>
<dbReference type="Pfam" id="PF05542">
    <property type="entry name" value="DUF760"/>
    <property type="match status" value="1"/>
</dbReference>
<accession>A0A0C9QWJ9</accession>